<sequence>MRLIVLSAFAAAAALAAPSSDVWTRKDGDSLDGVRWAPLTWDAQAFPNGPRLTLRGTVQEVYDQLLAVNPDWDTDFALNATSESPTNEKRDGTFAGAVVICNESKYGVPPYKTVVNAMNKFNNRAGPGPILPPGPNVCSDVYYDSEMTVVVCNNQSVEKKLESYSEVTSGLQAIRAYCLKLVMMEPYFLGGEAFNSANWSITLKRTGYVQTEGFSRPASQFGG</sequence>
<feature type="signal peptide" evidence="1">
    <location>
        <begin position="1"/>
        <end position="16"/>
    </location>
</feature>
<dbReference type="Proteomes" id="UP000829364">
    <property type="component" value="Chromosome 1"/>
</dbReference>
<proteinExistence type="predicted"/>
<dbReference type="EMBL" id="CP086354">
    <property type="protein sequence ID" value="UNI13314.1"/>
    <property type="molecule type" value="Genomic_DNA"/>
</dbReference>
<organism evidence="2 3">
    <name type="scientific">Purpureocillium takamizusanense</name>
    <dbReference type="NCBI Taxonomy" id="2060973"/>
    <lineage>
        <taxon>Eukaryota</taxon>
        <taxon>Fungi</taxon>
        <taxon>Dikarya</taxon>
        <taxon>Ascomycota</taxon>
        <taxon>Pezizomycotina</taxon>
        <taxon>Sordariomycetes</taxon>
        <taxon>Hypocreomycetidae</taxon>
        <taxon>Hypocreales</taxon>
        <taxon>Ophiocordycipitaceae</taxon>
        <taxon>Purpureocillium</taxon>
    </lineage>
</organism>
<protein>
    <submittedName>
        <fullName evidence="2">Uncharacterized protein</fullName>
    </submittedName>
</protein>
<gene>
    <name evidence="2" type="ORF">JDV02_000071</name>
</gene>
<keyword evidence="3" id="KW-1185">Reference proteome</keyword>
<feature type="chain" id="PRO_5040157688" evidence="1">
    <location>
        <begin position="17"/>
        <end position="223"/>
    </location>
</feature>
<dbReference type="GeneID" id="72062038"/>
<accession>A0A9Q8Q411</accession>
<reference evidence="2" key="1">
    <citation type="submission" date="2021-11" db="EMBL/GenBank/DDBJ databases">
        <title>Purpureocillium_takamizusanense_genome.</title>
        <authorList>
            <person name="Nguyen N.-H."/>
        </authorList>
    </citation>
    <scope>NUCLEOTIDE SEQUENCE</scope>
    <source>
        <strain evidence="2">PT3</strain>
    </source>
</reference>
<evidence type="ECO:0000313" key="2">
    <source>
        <dbReference type="EMBL" id="UNI13314.1"/>
    </source>
</evidence>
<evidence type="ECO:0000313" key="3">
    <source>
        <dbReference type="Proteomes" id="UP000829364"/>
    </source>
</evidence>
<keyword evidence="1" id="KW-0732">Signal</keyword>
<name>A0A9Q8Q411_9HYPO</name>
<dbReference type="PANTHER" id="PTHR35605:SF1">
    <property type="entry name" value="ECP2 EFFECTOR PROTEIN DOMAIN-CONTAINING PROTEIN-RELATED"/>
    <property type="match status" value="1"/>
</dbReference>
<dbReference type="PANTHER" id="PTHR35605">
    <property type="entry name" value="ECP2 EFFECTOR PROTEIN DOMAIN-CONTAINING PROTEIN-RELATED"/>
    <property type="match status" value="1"/>
</dbReference>
<dbReference type="AlphaFoldDB" id="A0A9Q8Q411"/>
<dbReference type="RefSeq" id="XP_047836795.1">
    <property type="nucleotide sequence ID" value="XM_047980838.1"/>
</dbReference>
<evidence type="ECO:0000256" key="1">
    <source>
        <dbReference type="SAM" id="SignalP"/>
    </source>
</evidence>
<dbReference type="OrthoDB" id="3552888at2759"/>
<dbReference type="KEGG" id="ptkz:JDV02_000071"/>